<sequence length="565" mass="64468">MADNFHPPDMSHPDNIRPAGLFWCKKLDLIPKGFLLKNPVSRNSTHYQRSQTLLNNTSRRLRNQTLHQAYAKQAKLKFETENSQVNLTSLIKDSQLRKDTLYYLENFLRIETAKHFNRKTLKLDLLVKRSPIHESLKRKGLLPENKTEISKGEDKTVFNLSSRVLNPSESSVLNHGLSFCPTVSVNEVELCCDINDFTNRLRNAEFFHTELTESSTAPSKETLRPFKAKSNFVAPTGRNRTLDICIESIKNEVNQHLHLLGSQSQAPTYNLTKDEKKAIKTLREDSDIVIKPADKGGAIVIQDKTCYVREACRQLQNGNFYEQVGLSKDLLQESQVKVNQCISELESDTQSTIRHLIPPDPKPGRFYTLPKIHKLETLIKDRQPTFDGDKIVEKAKELHIIPPGRPIVSANGTITEHISAFIDRELQPLLSYIPSYIQDTTDFLRKLREIDNVPVNSILVTLDVTSLYTNIPHNEGIAACVDLFERHSSSTLSGQDLGLGQPISYIRYIDDIFFIWPHGAEKLDRFVQAFNAFHPSIKFTCEHSNESVSFLDCIVRLDEFCRQDL</sequence>
<gene>
    <name evidence="1" type="ORF">HOLleu_40818</name>
</gene>
<proteinExistence type="predicted"/>
<dbReference type="AlphaFoldDB" id="A0A9Q0YGK1"/>
<name>A0A9Q0YGK1_HOLLE</name>
<evidence type="ECO:0000313" key="1">
    <source>
        <dbReference type="EMBL" id="KAJ8021056.1"/>
    </source>
</evidence>
<evidence type="ECO:0008006" key="3">
    <source>
        <dbReference type="Google" id="ProtNLM"/>
    </source>
</evidence>
<organism evidence="1 2">
    <name type="scientific">Holothuria leucospilota</name>
    <name type="common">Black long sea cucumber</name>
    <name type="synonym">Mertensiothuria leucospilota</name>
    <dbReference type="NCBI Taxonomy" id="206669"/>
    <lineage>
        <taxon>Eukaryota</taxon>
        <taxon>Metazoa</taxon>
        <taxon>Echinodermata</taxon>
        <taxon>Eleutherozoa</taxon>
        <taxon>Echinozoa</taxon>
        <taxon>Holothuroidea</taxon>
        <taxon>Aspidochirotacea</taxon>
        <taxon>Aspidochirotida</taxon>
        <taxon>Holothuriidae</taxon>
        <taxon>Holothuria</taxon>
    </lineage>
</organism>
<protein>
    <recommendedName>
        <fullName evidence="3">Reverse transcriptase domain-containing protein</fullName>
    </recommendedName>
</protein>
<dbReference type="OrthoDB" id="2437262at2759"/>
<dbReference type="Proteomes" id="UP001152320">
    <property type="component" value="Chromosome 22"/>
</dbReference>
<dbReference type="EMBL" id="JAIZAY010000022">
    <property type="protein sequence ID" value="KAJ8021056.1"/>
    <property type="molecule type" value="Genomic_DNA"/>
</dbReference>
<accession>A0A9Q0YGK1</accession>
<comment type="caution">
    <text evidence="1">The sequence shown here is derived from an EMBL/GenBank/DDBJ whole genome shotgun (WGS) entry which is preliminary data.</text>
</comment>
<dbReference type="PANTHER" id="PTHR21301:SF10">
    <property type="entry name" value="REVERSE TRANSCRIPTASE DOMAIN-CONTAINING PROTEIN"/>
    <property type="match status" value="1"/>
</dbReference>
<keyword evidence="2" id="KW-1185">Reference proteome</keyword>
<dbReference type="PANTHER" id="PTHR21301">
    <property type="entry name" value="REVERSE TRANSCRIPTASE"/>
    <property type="match status" value="1"/>
</dbReference>
<reference evidence="1" key="1">
    <citation type="submission" date="2021-10" db="EMBL/GenBank/DDBJ databases">
        <title>Tropical sea cucumber genome reveals ecological adaptation and Cuvierian tubules defense mechanism.</title>
        <authorList>
            <person name="Chen T."/>
        </authorList>
    </citation>
    <scope>NUCLEOTIDE SEQUENCE</scope>
    <source>
        <strain evidence="1">Nanhai2018</strain>
        <tissue evidence="1">Muscle</tissue>
    </source>
</reference>
<evidence type="ECO:0000313" key="2">
    <source>
        <dbReference type="Proteomes" id="UP001152320"/>
    </source>
</evidence>